<protein>
    <submittedName>
        <fullName evidence="1">Uncharacterized protein</fullName>
    </submittedName>
</protein>
<evidence type="ECO:0000313" key="2">
    <source>
        <dbReference type="Proteomes" id="UP000050934"/>
    </source>
</evidence>
<dbReference type="Proteomes" id="UP000050934">
    <property type="component" value="Unassembled WGS sequence"/>
</dbReference>
<dbReference type="RefSeq" id="WP_057739626.1">
    <property type="nucleotide sequence ID" value="NZ_JQBW01000004.1"/>
</dbReference>
<dbReference type="STRING" id="396268.IV45_GL001231"/>
<sequence>MVKQLSSKQFNSLQQKIGAERKNTNVLYVQLNETVGAGLEYYTDTGTFDLDILELPLGDSSKCLARYSHSYPPCLVPTVIRLLRQYVEAHGGNFEHVREYEANSNKGFADYFQDKTSIPYADLVDYEPR</sequence>
<comment type="caution">
    <text evidence="1">The sequence shown here is derived from an EMBL/GenBank/DDBJ whole genome shotgun (WGS) entry which is preliminary data.</text>
</comment>
<name>A0A0R2I3S8_9LACO</name>
<dbReference type="PATRIC" id="fig|396268.3.peg.1244"/>
<dbReference type="EMBL" id="JQBW01000004">
    <property type="protein sequence ID" value="KRN59486.1"/>
    <property type="molecule type" value="Genomic_DNA"/>
</dbReference>
<keyword evidence="2" id="KW-1185">Reference proteome</keyword>
<reference evidence="1 2" key="1">
    <citation type="journal article" date="2015" name="Genome Announc.">
        <title>Expanding the biotechnology potential of lactobacilli through comparative genomics of 213 strains and associated genera.</title>
        <authorList>
            <person name="Sun Z."/>
            <person name="Harris H.M."/>
            <person name="McCann A."/>
            <person name="Guo C."/>
            <person name="Argimon S."/>
            <person name="Zhang W."/>
            <person name="Yang X."/>
            <person name="Jeffery I.B."/>
            <person name="Cooney J.C."/>
            <person name="Kagawa T.F."/>
            <person name="Liu W."/>
            <person name="Song Y."/>
            <person name="Salvetti E."/>
            <person name="Wrobel A."/>
            <person name="Rasinkangas P."/>
            <person name="Parkhill J."/>
            <person name="Rea M.C."/>
            <person name="O'Sullivan O."/>
            <person name="Ritari J."/>
            <person name="Douillard F.P."/>
            <person name="Paul Ross R."/>
            <person name="Yang R."/>
            <person name="Briner A.E."/>
            <person name="Felis G.E."/>
            <person name="de Vos W.M."/>
            <person name="Barrangou R."/>
            <person name="Klaenhammer T.R."/>
            <person name="Caufield P.W."/>
            <person name="Cui Y."/>
            <person name="Zhang H."/>
            <person name="O'Toole P.W."/>
        </authorList>
    </citation>
    <scope>NUCLEOTIDE SEQUENCE [LARGE SCALE GENOMIC DNA]</scope>
    <source>
        <strain evidence="1 2">DSM 17896</strain>
    </source>
</reference>
<dbReference type="AlphaFoldDB" id="A0A0R2I3S8"/>
<gene>
    <name evidence="1" type="ORF">IV45_GL001231</name>
</gene>
<accession>A0A0R2I3S8</accession>
<evidence type="ECO:0000313" key="1">
    <source>
        <dbReference type="EMBL" id="KRN59486.1"/>
    </source>
</evidence>
<dbReference type="OrthoDB" id="6197054at2"/>
<proteinExistence type="predicted"/>
<organism evidence="1 2">
    <name type="scientific">Limosilactobacillus secaliphilus</name>
    <dbReference type="NCBI Taxonomy" id="396268"/>
    <lineage>
        <taxon>Bacteria</taxon>
        <taxon>Bacillati</taxon>
        <taxon>Bacillota</taxon>
        <taxon>Bacilli</taxon>
        <taxon>Lactobacillales</taxon>
        <taxon>Lactobacillaceae</taxon>
        <taxon>Limosilactobacillus</taxon>
    </lineage>
</organism>